<feature type="chain" id="PRO_5038630382" description="Outer membrane protein beta-barrel domain-containing protein" evidence="1">
    <location>
        <begin position="21"/>
        <end position="216"/>
    </location>
</feature>
<protein>
    <recommendedName>
        <fullName evidence="4">Outer membrane protein beta-barrel domain-containing protein</fullName>
    </recommendedName>
</protein>
<reference evidence="2" key="2">
    <citation type="journal article" date="2021" name="PeerJ">
        <title>Extensive microbial diversity within the chicken gut microbiome revealed by metagenomics and culture.</title>
        <authorList>
            <person name="Gilroy R."/>
            <person name="Ravi A."/>
            <person name="Getino M."/>
            <person name="Pursley I."/>
            <person name="Horton D.L."/>
            <person name="Alikhan N.F."/>
            <person name="Baker D."/>
            <person name="Gharbi K."/>
            <person name="Hall N."/>
            <person name="Watson M."/>
            <person name="Adriaenssens E.M."/>
            <person name="Foster-Nyarko E."/>
            <person name="Jarju S."/>
            <person name="Secka A."/>
            <person name="Antonio M."/>
            <person name="Oren A."/>
            <person name="Chaudhuri R.R."/>
            <person name="La Ragione R."/>
            <person name="Hildebrand F."/>
            <person name="Pallen M.J."/>
        </authorList>
    </citation>
    <scope>NUCLEOTIDE SEQUENCE</scope>
    <source>
        <strain evidence="2">20514</strain>
    </source>
</reference>
<evidence type="ECO:0000313" key="2">
    <source>
        <dbReference type="EMBL" id="MBO8448067.1"/>
    </source>
</evidence>
<evidence type="ECO:0000256" key="1">
    <source>
        <dbReference type="SAM" id="SignalP"/>
    </source>
</evidence>
<reference evidence="2" key="1">
    <citation type="submission" date="2020-10" db="EMBL/GenBank/DDBJ databases">
        <authorList>
            <person name="Gilroy R."/>
        </authorList>
    </citation>
    <scope>NUCLEOTIDE SEQUENCE</scope>
    <source>
        <strain evidence="2">20514</strain>
    </source>
</reference>
<evidence type="ECO:0000313" key="3">
    <source>
        <dbReference type="Proteomes" id="UP000810252"/>
    </source>
</evidence>
<keyword evidence="1" id="KW-0732">Signal</keyword>
<dbReference type="Proteomes" id="UP000810252">
    <property type="component" value="Unassembled WGS sequence"/>
</dbReference>
<sequence>MSRTAAIICMILSFPAALWAGDMEGKHAGAVRRAYPRFTFGVESSYALTFLNYSHFNFISSDGGRRDERTVSASLFSNGQFLVHAGVNVSGNVNLSLYTGYSGVYRRERMVPLSLRFTWLSGNDPMRNRWLLFCSAGTGFNDFRNLGNLSAEGRVGAGYRISLNRSVKMDFLLAFQESYTHPRAYESDVGNYVPAERLRRNDAYISAVTLGIALVF</sequence>
<comment type="caution">
    <text evidence="2">The sequence shown here is derived from an EMBL/GenBank/DDBJ whole genome shotgun (WGS) entry which is preliminary data.</text>
</comment>
<name>A0A9D9HFM4_9BACT</name>
<gene>
    <name evidence="2" type="ORF">IAC29_02205</name>
</gene>
<feature type="signal peptide" evidence="1">
    <location>
        <begin position="1"/>
        <end position="20"/>
    </location>
</feature>
<organism evidence="2 3">
    <name type="scientific">Candidatus Cryptobacteroides merdigallinarum</name>
    <dbReference type="NCBI Taxonomy" id="2840770"/>
    <lineage>
        <taxon>Bacteria</taxon>
        <taxon>Pseudomonadati</taxon>
        <taxon>Bacteroidota</taxon>
        <taxon>Bacteroidia</taxon>
        <taxon>Bacteroidales</taxon>
        <taxon>Candidatus Cryptobacteroides</taxon>
    </lineage>
</organism>
<accession>A0A9D9HFM4</accession>
<dbReference type="EMBL" id="JADIMQ010000032">
    <property type="protein sequence ID" value="MBO8448067.1"/>
    <property type="molecule type" value="Genomic_DNA"/>
</dbReference>
<dbReference type="AlphaFoldDB" id="A0A9D9HFM4"/>
<proteinExistence type="predicted"/>
<evidence type="ECO:0008006" key="4">
    <source>
        <dbReference type="Google" id="ProtNLM"/>
    </source>
</evidence>